<evidence type="ECO:0000313" key="13">
    <source>
        <dbReference type="EMBL" id="KGH30985.1"/>
    </source>
</evidence>
<keyword evidence="8" id="KW-0626">Porin</keyword>
<keyword evidence="7" id="KW-0406">Ion transport</keyword>
<evidence type="ECO:0000256" key="5">
    <source>
        <dbReference type="ARBA" id="ARBA00022692"/>
    </source>
</evidence>
<dbReference type="AlphaFoldDB" id="A0A096H0N6"/>
<feature type="domain" description="Porin" evidence="12">
    <location>
        <begin position="18"/>
        <end position="351"/>
    </location>
</feature>
<evidence type="ECO:0000256" key="4">
    <source>
        <dbReference type="ARBA" id="ARBA00022452"/>
    </source>
</evidence>
<evidence type="ECO:0000259" key="12">
    <source>
        <dbReference type="Pfam" id="PF13609"/>
    </source>
</evidence>
<dbReference type="GO" id="GO:0015288">
    <property type="term" value="F:porin activity"/>
    <property type="evidence" value="ECO:0007669"/>
    <property type="project" value="UniProtKB-KW"/>
</dbReference>
<evidence type="ECO:0000256" key="6">
    <source>
        <dbReference type="ARBA" id="ARBA00022729"/>
    </source>
</evidence>
<comment type="subunit">
    <text evidence="2">Homotrimer.</text>
</comment>
<gene>
    <name evidence="13" type="ORF">P353_07260</name>
</gene>
<reference evidence="13 14" key="1">
    <citation type="submission" date="2013-09" db="EMBL/GenBank/DDBJ databases">
        <title>High correlation between genotypes and phenotypes of environmental bacteria Comamonas testosteroni strains.</title>
        <authorList>
            <person name="Liu L."/>
            <person name="Zhu W."/>
            <person name="Xia X."/>
            <person name="Xu B."/>
            <person name="Luo M."/>
            <person name="Wang G."/>
        </authorList>
    </citation>
    <scope>NUCLEOTIDE SEQUENCE [LARGE SCALE GENOMIC DNA]</scope>
    <source>
        <strain evidence="13 14">JL40</strain>
    </source>
</reference>
<dbReference type="PRINTS" id="PR00184">
    <property type="entry name" value="NEISSPPORIN"/>
</dbReference>
<keyword evidence="10" id="KW-0998">Cell outer membrane</keyword>
<comment type="subcellular location">
    <subcellularLocation>
        <location evidence="1">Cell outer membrane</location>
        <topology evidence="1">Multi-pass membrane protein</topology>
    </subcellularLocation>
</comment>
<dbReference type="GO" id="GO:0006811">
    <property type="term" value="P:monoatomic ion transport"/>
    <property type="evidence" value="ECO:0007669"/>
    <property type="project" value="UniProtKB-KW"/>
</dbReference>
<dbReference type="InterPro" id="IPR033900">
    <property type="entry name" value="Gram_neg_porin_domain"/>
</dbReference>
<evidence type="ECO:0000256" key="9">
    <source>
        <dbReference type="ARBA" id="ARBA00023136"/>
    </source>
</evidence>
<dbReference type="CDD" id="cd00342">
    <property type="entry name" value="gram_neg_porins"/>
    <property type="match status" value="1"/>
</dbReference>
<dbReference type="InterPro" id="IPR050298">
    <property type="entry name" value="Gram-neg_bact_OMP"/>
</dbReference>
<evidence type="ECO:0000256" key="3">
    <source>
        <dbReference type="ARBA" id="ARBA00022448"/>
    </source>
</evidence>
<dbReference type="Proteomes" id="UP000029553">
    <property type="component" value="Unassembled WGS sequence"/>
</dbReference>
<keyword evidence="9" id="KW-0472">Membrane</keyword>
<comment type="caution">
    <text evidence="13">The sequence shown here is derived from an EMBL/GenBank/DDBJ whole genome shotgun (WGS) entry which is preliminary data.</text>
</comment>
<proteinExistence type="predicted"/>
<dbReference type="GO" id="GO:0046930">
    <property type="term" value="C:pore complex"/>
    <property type="evidence" value="ECO:0007669"/>
    <property type="project" value="UniProtKB-KW"/>
</dbReference>
<feature type="chain" id="PRO_5001926695" evidence="11">
    <location>
        <begin position="29"/>
        <end position="380"/>
    </location>
</feature>
<evidence type="ECO:0000313" key="14">
    <source>
        <dbReference type="Proteomes" id="UP000029553"/>
    </source>
</evidence>
<evidence type="ECO:0000256" key="7">
    <source>
        <dbReference type="ARBA" id="ARBA00023065"/>
    </source>
</evidence>
<organism evidence="13 14">
    <name type="scientific">Comamonas testosteroni</name>
    <name type="common">Pseudomonas testosteroni</name>
    <dbReference type="NCBI Taxonomy" id="285"/>
    <lineage>
        <taxon>Bacteria</taxon>
        <taxon>Pseudomonadati</taxon>
        <taxon>Pseudomonadota</taxon>
        <taxon>Betaproteobacteria</taxon>
        <taxon>Burkholderiales</taxon>
        <taxon>Comamonadaceae</taxon>
        <taxon>Comamonas</taxon>
    </lineage>
</organism>
<feature type="signal peptide" evidence="11">
    <location>
        <begin position="1"/>
        <end position="28"/>
    </location>
</feature>
<dbReference type="InterPro" id="IPR023614">
    <property type="entry name" value="Porin_dom_sf"/>
</dbReference>
<dbReference type="Gene3D" id="2.40.160.10">
    <property type="entry name" value="Porin"/>
    <property type="match status" value="1"/>
</dbReference>
<dbReference type="InterPro" id="IPR002299">
    <property type="entry name" value="Porin_Neis"/>
</dbReference>
<name>A0A096H0N6_COMTE</name>
<sequence length="380" mass="38957">MKNHKTCTRTLAIVIGTFVASSSSLALAQSSITIFGVVDVGITSAKSGSNRLNALNSSQGKTSLIGFRGAEDLGGGNRAEFWLEGGLNPDVGTGGSSGSLGFERRSTIGLANNSWGEIRLGRDYTPSYNIFTAFGGPDTTTGVQANLFQTIRQTAYNAASQSGTVDRTRISNSVGYFLPRNLGGVYGQFSVSFGDENASGSGASKARRYIGGNLGYRSGPLNVGIGYGKIDGTAAVTSPSAIAATSDLEDLALGASYNFGSVLLNGGYNSLKWKPVSGATSGKVDGFYLGATIPVGPGSFRVKYASAKFSGNATALTRSGGKSDKYSIGYVYDFSKRTSVYAGIARVNNKNGASIGLIGGPAGVANTGSTGVDIGISHSF</sequence>
<evidence type="ECO:0000256" key="10">
    <source>
        <dbReference type="ARBA" id="ARBA00023237"/>
    </source>
</evidence>
<dbReference type="Pfam" id="PF13609">
    <property type="entry name" value="Porin_4"/>
    <property type="match status" value="1"/>
</dbReference>
<evidence type="ECO:0000256" key="11">
    <source>
        <dbReference type="SAM" id="SignalP"/>
    </source>
</evidence>
<dbReference type="PANTHER" id="PTHR34501:SF9">
    <property type="entry name" value="MAJOR OUTER MEMBRANE PROTEIN P.IA"/>
    <property type="match status" value="1"/>
</dbReference>
<keyword evidence="5" id="KW-0812">Transmembrane</keyword>
<dbReference type="EMBL" id="AWOR01000032">
    <property type="protein sequence ID" value="KGH30985.1"/>
    <property type="molecule type" value="Genomic_DNA"/>
</dbReference>
<evidence type="ECO:0000256" key="2">
    <source>
        <dbReference type="ARBA" id="ARBA00011233"/>
    </source>
</evidence>
<dbReference type="GO" id="GO:0009279">
    <property type="term" value="C:cell outer membrane"/>
    <property type="evidence" value="ECO:0007669"/>
    <property type="project" value="UniProtKB-SubCell"/>
</dbReference>
<evidence type="ECO:0000256" key="8">
    <source>
        <dbReference type="ARBA" id="ARBA00023114"/>
    </source>
</evidence>
<keyword evidence="4" id="KW-1134">Transmembrane beta strand</keyword>
<dbReference type="SUPFAM" id="SSF56935">
    <property type="entry name" value="Porins"/>
    <property type="match status" value="1"/>
</dbReference>
<evidence type="ECO:0000256" key="1">
    <source>
        <dbReference type="ARBA" id="ARBA00004571"/>
    </source>
</evidence>
<protein>
    <submittedName>
        <fullName evidence="13">Porin</fullName>
    </submittedName>
</protein>
<keyword evidence="3" id="KW-0813">Transport</keyword>
<keyword evidence="6 11" id="KW-0732">Signal</keyword>
<accession>A0A096H0N6</accession>
<dbReference type="PANTHER" id="PTHR34501">
    <property type="entry name" value="PROTEIN YDDL-RELATED"/>
    <property type="match status" value="1"/>
</dbReference>